<dbReference type="NCBIfam" id="TIGR01494">
    <property type="entry name" value="ATPase_P-type"/>
    <property type="match status" value="1"/>
</dbReference>
<evidence type="ECO:0000256" key="2">
    <source>
        <dbReference type="ARBA" id="ARBA00006024"/>
    </source>
</evidence>
<feature type="domain" description="P-type ATPase A" evidence="10">
    <location>
        <begin position="65"/>
        <end position="163"/>
    </location>
</feature>
<dbReference type="SFLD" id="SFLDG00002">
    <property type="entry name" value="C1.7:_P-type_atpase_like"/>
    <property type="match status" value="1"/>
</dbReference>
<dbReference type="EMBL" id="FOVM01000007">
    <property type="protein sequence ID" value="SFN91159.1"/>
    <property type="molecule type" value="Genomic_DNA"/>
</dbReference>
<comment type="similarity">
    <text evidence="2 8">Belongs to the cation transport ATPase (P-type) (TC 3.A.3) family. Type IB subfamily.</text>
</comment>
<organism evidence="11 12">
    <name type="scientific">Mycetocola miduiensis</name>
    <dbReference type="NCBI Taxonomy" id="995034"/>
    <lineage>
        <taxon>Bacteria</taxon>
        <taxon>Bacillati</taxon>
        <taxon>Actinomycetota</taxon>
        <taxon>Actinomycetes</taxon>
        <taxon>Micrococcales</taxon>
        <taxon>Microbacteriaceae</taxon>
        <taxon>Mycetocola</taxon>
    </lineage>
</organism>
<dbReference type="GO" id="GO:0015086">
    <property type="term" value="F:cadmium ion transmembrane transporter activity"/>
    <property type="evidence" value="ECO:0007669"/>
    <property type="project" value="TreeGrafter"/>
</dbReference>
<dbReference type="NCBIfam" id="TIGR01525">
    <property type="entry name" value="ATPase-IB_hvy"/>
    <property type="match status" value="1"/>
</dbReference>
<evidence type="ECO:0000256" key="7">
    <source>
        <dbReference type="ARBA" id="ARBA00023136"/>
    </source>
</evidence>
<dbReference type="AlphaFoldDB" id="A0A1I5CW34"/>
<evidence type="ECO:0000259" key="10">
    <source>
        <dbReference type="Pfam" id="PF00122"/>
    </source>
</evidence>
<evidence type="ECO:0000313" key="11">
    <source>
        <dbReference type="EMBL" id="SFN91159.1"/>
    </source>
</evidence>
<dbReference type="Pfam" id="PF00702">
    <property type="entry name" value="Hydrolase"/>
    <property type="match status" value="1"/>
</dbReference>
<feature type="compositionally biased region" description="Polar residues" evidence="9">
    <location>
        <begin position="558"/>
        <end position="570"/>
    </location>
</feature>
<dbReference type="Gene3D" id="2.70.150.10">
    <property type="entry name" value="Calcium-transporting ATPase, cytoplasmic transduction domain A"/>
    <property type="match status" value="1"/>
</dbReference>
<dbReference type="SUPFAM" id="SSF56784">
    <property type="entry name" value="HAD-like"/>
    <property type="match status" value="1"/>
</dbReference>
<proteinExistence type="inferred from homology"/>
<accession>A0A1I5CW34</accession>
<dbReference type="InterPro" id="IPR027256">
    <property type="entry name" value="P-typ_ATPase_IB"/>
</dbReference>
<reference evidence="12" key="1">
    <citation type="submission" date="2016-10" db="EMBL/GenBank/DDBJ databases">
        <authorList>
            <person name="Varghese N."/>
            <person name="Submissions S."/>
        </authorList>
    </citation>
    <scope>NUCLEOTIDE SEQUENCE [LARGE SCALE GENOMIC DNA]</scope>
    <source>
        <strain evidence="12">CGMCC 1.11101</strain>
    </source>
</reference>
<feature type="transmembrane region" description="Helical" evidence="8">
    <location>
        <begin position="205"/>
        <end position="227"/>
    </location>
</feature>
<dbReference type="PANTHER" id="PTHR48085:SF5">
    <property type="entry name" value="CADMIUM_ZINC-TRANSPORTING ATPASE HMA4-RELATED"/>
    <property type="match status" value="1"/>
</dbReference>
<dbReference type="STRING" id="995034.SAMN05216219_2616"/>
<dbReference type="Proteomes" id="UP000198867">
    <property type="component" value="Unassembled WGS sequence"/>
</dbReference>
<dbReference type="RefSeq" id="WP_090712104.1">
    <property type="nucleotide sequence ID" value="NZ_FOVM01000007.1"/>
</dbReference>
<dbReference type="PRINTS" id="PR00119">
    <property type="entry name" value="CATATPASE"/>
</dbReference>
<gene>
    <name evidence="11" type="ORF">SAMN05216219_2616</name>
</gene>
<dbReference type="SFLD" id="SFLDS00003">
    <property type="entry name" value="Haloacid_Dehalogenase"/>
    <property type="match status" value="1"/>
</dbReference>
<evidence type="ECO:0000256" key="5">
    <source>
        <dbReference type="ARBA" id="ARBA00022967"/>
    </source>
</evidence>
<dbReference type="GO" id="GO:0019829">
    <property type="term" value="F:ATPase-coupled monoatomic cation transmembrane transporter activity"/>
    <property type="evidence" value="ECO:0007669"/>
    <property type="project" value="InterPro"/>
</dbReference>
<dbReference type="InterPro" id="IPR001757">
    <property type="entry name" value="P_typ_ATPase"/>
</dbReference>
<dbReference type="InterPro" id="IPR023298">
    <property type="entry name" value="ATPase_P-typ_TM_dom_sf"/>
</dbReference>
<feature type="transmembrane region" description="Helical" evidence="8">
    <location>
        <begin position="503"/>
        <end position="523"/>
    </location>
</feature>
<dbReference type="Gene3D" id="3.40.50.1000">
    <property type="entry name" value="HAD superfamily/HAD-like"/>
    <property type="match status" value="1"/>
</dbReference>
<dbReference type="InterPro" id="IPR023299">
    <property type="entry name" value="ATPase_P-typ_cyto_dom_N"/>
</dbReference>
<feature type="transmembrane region" description="Helical" evidence="8">
    <location>
        <begin position="14"/>
        <end position="42"/>
    </location>
</feature>
<dbReference type="SFLD" id="SFLDF00027">
    <property type="entry name" value="p-type_atpase"/>
    <property type="match status" value="1"/>
</dbReference>
<keyword evidence="3 8" id="KW-0812">Transmembrane</keyword>
<dbReference type="InterPro" id="IPR044492">
    <property type="entry name" value="P_typ_ATPase_HD_dom"/>
</dbReference>
<dbReference type="OrthoDB" id="7059309at2"/>
<keyword evidence="4 8" id="KW-0479">Metal-binding</keyword>
<dbReference type="Pfam" id="PF00122">
    <property type="entry name" value="E1-E2_ATPase"/>
    <property type="match status" value="1"/>
</dbReference>
<evidence type="ECO:0000256" key="3">
    <source>
        <dbReference type="ARBA" id="ARBA00022692"/>
    </source>
</evidence>
<dbReference type="InterPro" id="IPR051014">
    <property type="entry name" value="Cation_Transport_ATPase_IB"/>
</dbReference>
<dbReference type="GO" id="GO:0005524">
    <property type="term" value="F:ATP binding"/>
    <property type="evidence" value="ECO:0007669"/>
    <property type="project" value="UniProtKB-UniRule"/>
</dbReference>
<comment type="subcellular location">
    <subcellularLocation>
        <location evidence="1">Cell membrane</location>
        <topology evidence="1">Multi-pass membrane protein</topology>
    </subcellularLocation>
</comment>
<evidence type="ECO:0000256" key="9">
    <source>
        <dbReference type="SAM" id="MobiDB-lite"/>
    </source>
</evidence>
<evidence type="ECO:0000256" key="1">
    <source>
        <dbReference type="ARBA" id="ARBA00004651"/>
    </source>
</evidence>
<evidence type="ECO:0000256" key="6">
    <source>
        <dbReference type="ARBA" id="ARBA00022989"/>
    </source>
</evidence>
<dbReference type="InterPro" id="IPR008250">
    <property type="entry name" value="ATPase_P-typ_transduc_dom_A_sf"/>
</dbReference>
<keyword evidence="8" id="KW-1003">Cell membrane</keyword>
<feature type="region of interest" description="Disordered" evidence="9">
    <location>
        <begin position="558"/>
        <end position="581"/>
    </location>
</feature>
<keyword evidence="5" id="KW-1278">Translocase</keyword>
<dbReference type="GO" id="GO:0016887">
    <property type="term" value="F:ATP hydrolysis activity"/>
    <property type="evidence" value="ECO:0007669"/>
    <property type="project" value="InterPro"/>
</dbReference>
<dbReference type="SUPFAM" id="SSF81653">
    <property type="entry name" value="Calcium ATPase, transduction domain A"/>
    <property type="match status" value="1"/>
</dbReference>
<keyword evidence="8" id="KW-0547">Nucleotide-binding</keyword>
<feature type="transmembrane region" description="Helical" evidence="8">
    <location>
        <begin position="180"/>
        <end position="199"/>
    </location>
</feature>
<keyword evidence="6 8" id="KW-1133">Transmembrane helix</keyword>
<dbReference type="GO" id="GO:0046872">
    <property type="term" value="F:metal ion binding"/>
    <property type="evidence" value="ECO:0007669"/>
    <property type="project" value="UniProtKB-KW"/>
</dbReference>
<dbReference type="PROSITE" id="PS00154">
    <property type="entry name" value="ATPASE_E1_E2"/>
    <property type="match status" value="1"/>
</dbReference>
<sequence length="581" mass="60781">MARKLFHGQFGLDLLAIMAMIATIAVGEYWAGLVIVLMLAGGQALEEYANRRARAELSALLARVPTIAHHLTLHGSLVDIPLARIVDGDALLVQPGEVVPVDGRLDSGGATTDESQLTGESMPVEHVRGDALLSGSINGADAIHMIATATAATSQYQQIVDLVREASESRPPLVRLADRYALPFTFVALTIATFSAVIAGDPTRFAEVLVVATPCPLLLAAPVAFVAGISRAARAGIVVKGGATLEQLSRVRSAAFDKTGTLTRGTPSVASVEPTPGVVPDELMLLAGSVEQYSSHVLARALVESAAKRQLDLREATNVEEETAAGVRGRVGGHEVAVGKRSYIESQVGPFSAPPLEGGRTAIYVGVDGHYAGCIEFADEVRQNAAATLRALSSLGVRRTAMLTGDLRVTAERIATDLGITDVHAGCLPQDKVRIVAGMHPRPVMMIGDGVNDAPVLAAADIDVAMGARGSTAASESADVVILLDDIMRGAYAVRVGRETTHIALQAIWLGISINIVLMLIASVGVLPALFGAILQEAVDVVTILWALRARLGTFGPSGSSEPLTASAARTSRVLKDTRRE</sequence>
<name>A0A1I5CW34_9MICO</name>
<dbReference type="PANTHER" id="PTHR48085">
    <property type="entry name" value="CADMIUM/ZINC-TRANSPORTING ATPASE HMA2-RELATED"/>
    <property type="match status" value="1"/>
</dbReference>
<dbReference type="InterPro" id="IPR018303">
    <property type="entry name" value="ATPase_P-typ_P_site"/>
</dbReference>
<dbReference type="Gene3D" id="3.40.1110.10">
    <property type="entry name" value="Calcium-transporting ATPase, cytoplasmic domain N"/>
    <property type="match status" value="1"/>
</dbReference>
<evidence type="ECO:0000313" key="12">
    <source>
        <dbReference type="Proteomes" id="UP000198867"/>
    </source>
</evidence>
<keyword evidence="12" id="KW-1185">Reference proteome</keyword>
<dbReference type="InterPro" id="IPR059000">
    <property type="entry name" value="ATPase_P-type_domA"/>
</dbReference>
<protein>
    <submittedName>
        <fullName evidence="11">ATPase, P-type (Transporting), HAD superfamily, subfamily IC/heavy metal translocating P-type ATPase</fullName>
    </submittedName>
</protein>
<evidence type="ECO:0000256" key="4">
    <source>
        <dbReference type="ARBA" id="ARBA00022723"/>
    </source>
</evidence>
<dbReference type="GO" id="GO:0005886">
    <property type="term" value="C:plasma membrane"/>
    <property type="evidence" value="ECO:0007669"/>
    <property type="project" value="UniProtKB-SubCell"/>
</dbReference>
<dbReference type="InterPro" id="IPR023214">
    <property type="entry name" value="HAD_sf"/>
</dbReference>
<keyword evidence="7 8" id="KW-0472">Membrane</keyword>
<dbReference type="SUPFAM" id="SSF81665">
    <property type="entry name" value="Calcium ATPase, transmembrane domain M"/>
    <property type="match status" value="1"/>
</dbReference>
<dbReference type="InterPro" id="IPR036412">
    <property type="entry name" value="HAD-like_sf"/>
</dbReference>
<evidence type="ECO:0000256" key="8">
    <source>
        <dbReference type="RuleBase" id="RU362081"/>
    </source>
</evidence>
<keyword evidence="8" id="KW-0067">ATP-binding</keyword>